<gene>
    <name evidence="2" type="ORF">BU26DRAFT_68926</name>
</gene>
<protein>
    <submittedName>
        <fullName evidence="2">Uncharacterized protein</fullName>
    </submittedName>
</protein>
<keyword evidence="3" id="KW-1185">Reference proteome</keyword>
<dbReference type="RefSeq" id="XP_033680470.1">
    <property type="nucleotide sequence ID" value="XM_033836221.1"/>
</dbReference>
<evidence type="ECO:0000313" key="3">
    <source>
        <dbReference type="Proteomes" id="UP000800094"/>
    </source>
</evidence>
<reference evidence="2" key="1">
    <citation type="journal article" date="2020" name="Stud. Mycol.">
        <title>101 Dothideomycetes genomes: a test case for predicting lifestyles and emergence of pathogens.</title>
        <authorList>
            <person name="Haridas S."/>
            <person name="Albert R."/>
            <person name="Binder M."/>
            <person name="Bloem J."/>
            <person name="Labutti K."/>
            <person name="Salamov A."/>
            <person name="Andreopoulos B."/>
            <person name="Baker S."/>
            <person name="Barry K."/>
            <person name="Bills G."/>
            <person name="Bluhm B."/>
            <person name="Cannon C."/>
            <person name="Castanera R."/>
            <person name="Culley D."/>
            <person name="Daum C."/>
            <person name="Ezra D."/>
            <person name="Gonzalez J."/>
            <person name="Henrissat B."/>
            <person name="Kuo A."/>
            <person name="Liang C."/>
            <person name="Lipzen A."/>
            <person name="Lutzoni F."/>
            <person name="Magnuson J."/>
            <person name="Mondo S."/>
            <person name="Nolan M."/>
            <person name="Ohm R."/>
            <person name="Pangilinan J."/>
            <person name="Park H.-J."/>
            <person name="Ramirez L."/>
            <person name="Alfaro M."/>
            <person name="Sun H."/>
            <person name="Tritt A."/>
            <person name="Yoshinaga Y."/>
            <person name="Zwiers L.-H."/>
            <person name="Turgeon B."/>
            <person name="Goodwin S."/>
            <person name="Spatafora J."/>
            <person name="Crous P."/>
            <person name="Grigoriev I."/>
        </authorList>
    </citation>
    <scope>NUCLEOTIDE SEQUENCE</scope>
    <source>
        <strain evidence="2">CBS 122368</strain>
    </source>
</reference>
<dbReference type="EMBL" id="ML987200">
    <property type="protein sequence ID" value="KAF2245466.1"/>
    <property type="molecule type" value="Genomic_DNA"/>
</dbReference>
<name>A0A6A6I564_9PLEO</name>
<evidence type="ECO:0000256" key="1">
    <source>
        <dbReference type="SAM" id="MobiDB-lite"/>
    </source>
</evidence>
<accession>A0A6A6I564</accession>
<dbReference type="GeneID" id="54589551"/>
<dbReference type="AlphaFoldDB" id="A0A6A6I564"/>
<dbReference type="Proteomes" id="UP000800094">
    <property type="component" value="Unassembled WGS sequence"/>
</dbReference>
<organism evidence="2 3">
    <name type="scientific">Trematosphaeria pertusa</name>
    <dbReference type="NCBI Taxonomy" id="390896"/>
    <lineage>
        <taxon>Eukaryota</taxon>
        <taxon>Fungi</taxon>
        <taxon>Dikarya</taxon>
        <taxon>Ascomycota</taxon>
        <taxon>Pezizomycotina</taxon>
        <taxon>Dothideomycetes</taxon>
        <taxon>Pleosporomycetidae</taxon>
        <taxon>Pleosporales</taxon>
        <taxon>Massarineae</taxon>
        <taxon>Trematosphaeriaceae</taxon>
        <taxon>Trematosphaeria</taxon>
    </lineage>
</organism>
<sequence length="167" mass="19106">MSRGATRILTTSCRGSPHADHFRPLRGVPEAAWGRWFSRRRRPINTFPMLASGTKSGKMAESVCGNRRHESFETVQFMRSNTRGRPLRSARSGPRTPEWTVREKHSAGASPKVKPHGRRLGLWWAERRFLHPLKRRLRRMTVWKHQPLLRNVDDGHGQKGTAGLVAS</sequence>
<feature type="region of interest" description="Disordered" evidence="1">
    <location>
        <begin position="81"/>
        <end position="114"/>
    </location>
</feature>
<proteinExistence type="predicted"/>
<evidence type="ECO:0000313" key="2">
    <source>
        <dbReference type="EMBL" id="KAF2245466.1"/>
    </source>
</evidence>